<accession>A0A0P7YTH1</accession>
<evidence type="ECO:0000313" key="8">
    <source>
        <dbReference type="Proteomes" id="UP000050465"/>
    </source>
</evidence>
<dbReference type="PANTHER" id="PTHR43772">
    <property type="entry name" value="ENDO-1,4-BETA-XYLANASE"/>
    <property type="match status" value="1"/>
</dbReference>
<keyword evidence="5 6" id="KW-0326">Glycosidase</keyword>
<comment type="similarity">
    <text evidence="1 6">Belongs to the glycosyl hydrolase 43 family.</text>
</comment>
<organism evidence="7 8">
    <name type="scientific">Phormidesmis priestleyi Ana</name>
    <dbReference type="NCBI Taxonomy" id="1666911"/>
    <lineage>
        <taxon>Bacteria</taxon>
        <taxon>Bacillati</taxon>
        <taxon>Cyanobacteriota</taxon>
        <taxon>Cyanophyceae</taxon>
        <taxon>Leptolyngbyales</taxon>
        <taxon>Leptolyngbyaceae</taxon>
        <taxon>Phormidesmis</taxon>
    </lineage>
</organism>
<keyword evidence="3 6" id="KW-0378">Hydrolase</keyword>
<sequence length="410" mass="45295">MTIPPSSALQPPQWDPWILKDKDFYRLFYLSGRTDQEPWWKTSWICEARSSDAVHWEHRGPVLQPLDDQGWESGRLFAGSLSKENNTYYLFYSAASAADISGEAIGLATSTDGVSWQRLAQPLLAEKKLLLDACLPAETPTSMPAKIVEGYAGRCNWSKHLHWRDPYVIKATVKGSETQKYYLFFCASLTGKFLYQGGLGLAVAEKIDGPYQLLPPAAGPGISPNFASGTSPDISERATSEDLLPMASSISPNSPSPLASSIESPIEKDASASWPFYHLERPQIIYFQDKYHLFFSCFKEFVNPTWLKTIGAEKVTDSTLYWFVSDSVTGPFEPSSSLPVVPGSEATGLYGTTFSPLPMVDDWTEMSALGKANGEVHLTVLGWYHQDYTLAIAGEFRAIWNASGLKIIGS</sequence>
<keyword evidence="2" id="KW-0624">Polysaccharide degradation</keyword>
<evidence type="ECO:0000256" key="2">
    <source>
        <dbReference type="ARBA" id="ARBA00022651"/>
    </source>
</evidence>
<dbReference type="GO" id="GO:0004553">
    <property type="term" value="F:hydrolase activity, hydrolyzing O-glycosyl compounds"/>
    <property type="evidence" value="ECO:0007669"/>
    <property type="project" value="InterPro"/>
</dbReference>
<dbReference type="Gene3D" id="2.115.10.20">
    <property type="entry name" value="Glycosyl hydrolase domain, family 43"/>
    <property type="match status" value="2"/>
</dbReference>
<name>A0A0P7YTH1_9CYAN</name>
<dbReference type="EMBL" id="LJZR01000025">
    <property type="protein sequence ID" value="KPQ33908.1"/>
    <property type="molecule type" value="Genomic_DNA"/>
</dbReference>
<gene>
    <name evidence="7" type="ORF">HLUCCA11_16630</name>
</gene>
<evidence type="ECO:0000256" key="5">
    <source>
        <dbReference type="ARBA" id="ARBA00023295"/>
    </source>
</evidence>
<dbReference type="STRING" id="1666911.HLUCCA11_16630"/>
<evidence type="ECO:0000256" key="1">
    <source>
        <dbReference type="ARBA" id="ARBA00009865"/>
    </source>
</evidence>
<evidence type="ECO:0000313" key="7">
    <source>
        <dbReference type="EMBL" id="KPQ33908.1"/>
    </source>
</evidence>
<keyword evidence="2" id="KW-0858">Xylan degradation</keyword>
<evidence type="ECO:0000256" key="6">
    <source>
        <dbReference type="RuleBase" id="RU361187"/>
    </source>
</evidence>
<evidence type="ECO:0000256" key="4">
    <source>
        <dbReference type="ARBA" id="ARBA00023277"/>
    </source>
</evidence>
<dbReference type="InterPro" id="IPR052176">
    <property type="entry name" value="Glycosyl_Hydrlase_43_Enz"/>
</dbReference>
<dbReference type="Pfam" id="PF04616">
    <property type="entry name" value="Glyco_hydro_43"/>
    <property type="match status" value="1"/>
</dbReference>
<dbReference type="InterPro" id="IPR006710">
    <property type="entry name" value="Glyco_hydro_43"/>
</dbReference>
<evidence type="ECO:0000256" key="3">
    <source>
        <dbReference type="ARBA" id="ARBA00022801"/>
    </source>
</evidence>
<reference evidence="7 8" key="1">
    <citation type="submission" date="2015-09" db="EMBL/GenBank/DDBJ databases">
        <title>Identification and resolution of microdiversity through metagenomic sequencing of parallel consortia.</title>
        <authorList>
            <person name="Nelson W.C."/>
            <person name="Romine M.F."/>
            <person name="Lindemann S.R."/>
        </authorList>
    </citation>
    <scope>NUCLEOTIDE SEQUENCE [LARGE SCALE GENOMIC DNA]</scope>
    <source>
        <strain evidence="7">Ana</strain>
    </source>
</reference>
<dbReference type="PANTHER" id="PTHR43772:SF2">
    <property type="entry name" value="PUTATIVE (AFU_ORTHOLOGUE AFUA_2G04480)-RELATED"/>
    <property type="match status" value="1"/>
</dbReference>
<dbReference type="AlphaFoldDB" id="A0A0P7YTH1"/>
<comment type="caution">
    <text evidence="7">The sequence shown here is derived from an EMBL/GenBank/DDBJ whole genome shotgun (WGS) entry which is preliminary data.</text>
</comment>
<dbReference type="GO" id="GO:0045493">
    <property type="term" value="P:xylan catabolic process"/>
    <property type="evidence" value="ECO:0007669"/>
    <property type="project" value="UniProtKB-KW"/>
</dbReference>
<proteinExistence type="inferred from homology"/>
<dbReference type="Proteomes" id="UP000050465">
    <property type="component" value="Unassembled WGS sequence"/>
</dbReference>
<protein>
    <submittedName>
        <fullName evidence="7">Glycosyl hydrolases family 43</fullName>
    </submittedName>
</protein>
<dbReference type="InterPro" id="IPR023296">
    <property type="entry name" value="Glyco_hydro_beta-prop_sf"/>
</dbReference>
<dbReference type="SUPFAM" id="SSF75005">
    <property type="entry name" value="Arabinanase/levansucrase/invertase"/>
    <property type="match status" value="1"/>
</dbReference>
<keyword evidence="4" id="KW-0119">Carbohydrate metabolism</keyword>